<name>A0A699TH19_TANCI</name>
<dbReference type="AlphaFoldDB" id="A0A699TH19"/>
<accession>A0A699TH19</accession>
<protein>
    <submittedName>
        <fullName evidence="1">Uncharacterized protein</fullName>
    </submittedName>
</protein>
<reference evidence="1" key="1">
    <citation type="journal article" date="2019" name="Sci. Rep.">
        <title>Draft genome of Tanacetum cinerariifolium, the natural source of mosquito coil.</title>
        <authorList>
            <person name="Yamashiro T."/>
            <person name="Shiraishi A."/>
            <person name="Satake H."/>
            <person name="Nakayama K."/>
        </authorList>
    </citation>
    <scope>NUCLEOTIDE SEQUENCE</scope>
</reference>
<organism evidence="1">
    <name type="scientific">Tanacetum cinerariifolium</name>
    <name type="common">Dalmatian daisy</name>
    <name type="synonym">Chrysanthemum cinerariifolium</name>
    <dbReference type="NCBI Taxonomy" id="118510"/>
    <lineage>
        <taxon>Eukaryota</taxon>
        <taxon>Viridiplantae</taxon>
        <taxon>Streptophyta</taxon>
        <taxon>Embryophyta</taxon>
        <taxon>Tracheophyta</taxon>
        <taxon>Spermatophyta</taxon>
        <taxon>Magnoliopsida</taxon>
        <taxon>eudicotyledons</taxon>
        <taxon>Gunneridae</taxon>
        <taxon>Pentapetalae</taxon>
        <taxon>asterids</taxon>
        <taxon>campanulids</taxon>
        <taxon>Asterales</taxon>
        <taxon>Asteraceae</taxon>
        <taxon>Asteroideae</taxon>
        <taxon>Anthemideae</taxon>
        <taxon>Anthemidinae</taxon>
        <taxon>Tanacetum</taxon>
    </lineage>
</organism>
<evidence type="ECO:0000313" key="1">
    <source>
        <dbReference type="EMBL" id="GFD09885.1"/>
    </source>
</evidence>
<dbReference type="EMBL" id="BKCJ011248622">
    <property type="protein sequence ID" value="GFD09885.1"/>
    <property type="molecule type" value="Genomic_DNA"/>
</dbReference>
<gene>
    <name evidence="1" type="ORF">Tci_881854</name>
</gene>
<proteinExistence type="predicted"/>
<comment type="caution">
    <text evidence="1">The sequence shown here is derived from an EMBL/GenBank/DDBJ whole genome shotgun (WGS) entry which is preliminary data.</text>
</comment>
<feature type="non-terminal residue" evidence="1">
    <location>
        <position position="116"/>
    </location>
</feature>
<sequence length="116" mass="12941">MLNPLNDVGVEFIFTTTSSPIVSLEPPTPIMTPSTIATITTSGEAPIPPPTIPSIILENLPTFNLAFRFEERLRLLETSFSEFRQTNQFADAVFAILGIVHQYMDQQMKETVREAV</sequence>